<evidence type="ECO:0000313" key="1">
    <source>
        <dbReference type="EMBL" id="GAA2867524.1"/>
    </source>
</evidence>
<keyword evidence="2" id="KW-1185">Reference proteome</keyword>
<dbReference type="RefSeq" id="WP_344971082.1">
    <property type="nucleotide sequence ID" value="NZ_BAAAVI010000016.1"/>
</dbReference>
<protein>
    <submittedName>
        <fullName evidence="1">Uncharacterized protein</fullName>
    </submittedName>
</protein>
<proteinExistence type="predicted"/>
<accession>A0ABP6IC23</accession>
<organism evidence="1 2">
    <name type="scientific">Streptosporangium fragile</name>
    <dbReference type="NCBI Taxonomy" id="46186"/>
    <lineage>
        <taxon>Bacteria</taxon>
        <taxon>Bacillati</taxon>
        <taxon>Actinomycetota</taxon>
        <taxon>Actinomycetes</taxon>
        <taxon>Streptosporangiales</taxon>
        <taxon>Streptosporangiaceae</taxon>
        <taxon>Streptosporangium</taxon>
    </lineage>
</organism>
<name>A0ABP6IC23_9ACTN</name>
<dbReference type="Proteomes" id="UP001500831">
    <property type="component" value="Unassembled WGS sequence"/>
</dbReference>
<reference evidence="2" key="1">
    <citation type="journal article" date="2019" name="Int. J. Syst. Evol. Microbiol.">
        <title>The Global Catalogue of Microorganisms (GCM) 10K type strain sequencing project: providing services to taxonomists for standard genome sequencing and annotation.</title>
        <authorList>
            <consortium name="The Broad Institute Genomics Platform"/>
            <consortium name="The Broad Institute Genome Sequencing Center for Infectious Disease"/>
            <person name="Wu L."/>
            <person name="Ma J."/>
        </authorList>
    </citation>
    <scope>NUCLEOTIDE SEQUENCE [LARGE SCALE GENOMIC DNA]</scope>
    <source>
        <strain evidence="2">JCM 6242</strain>
    </source>
</reference>
<gene>
    <name evidence="1" type="ORF">GCM10010517_27130</name>
</gene>
<dbReference type="EMBL" id="BAAAVI010000016">
    <property type="protein sequence ID" value="GAA2867524.1"/>
    <property type="molecule type" value="Genomic_DNA"/>
</dbReference>
<evidence type="ECO:0000313" key="2">
    <source>
        <dbReference type="Proteomes" id="UP001500831"/>
    </source>
</evidence>
<sequence length="120" mass="12944">MTVHLQAIPARADIDDPRSAVRPAAELRAGYGLLFQREAGHPFALVPARAENRRADLGPADLVWAHVADLHPLPGGLRIYPVAVYCAFPAGGSLMTTVLSDALVVMAPRRFPSRMPGRHC</sequence>
<comment type="caution">
    <text evidence="1">The sequence shown here is derived from an EMBL/GenBank/DDBJ whole genome shotgun (WGS) entry which is preliminary data.</text>
</comment>